<dbReference type="Gene3D" id="3.30.470.20">
    <property type="entry name" value="ATP-grasp fold, B domain"/>
    <property type="match status" value="1"/>
</dbReference>
<comment type="caution">
    <text evidence="1">The sequence shown here is derived from an EMBL/GenBank/DDBJ whole genome shotgun (WGS) entry which is preliminary data.</text>
</comment>
<organism evidence="1 2">
    <name type="scientific">Sporosarcina contaminans</name>
    <dbReference type="NCBI Taxonomy" id="633403"/>
    <lineage>
        <taxon>Bacteria</taxon>
        <taxon>Bacillati</taxon>
        <taxon>Bacillota</taxon>
        <taxon>Bacilli</taxon>
        <taxon>Bacillales</taxon>
        <taxon>Caryophanaceae</taxon>
        <taxon>Sporosarcina</taxon>
    </lineage>
</organism>
<evidence type="ECO:0000313" key="1">
    <source>
        <dbReference type="EMBL" id="MFD1203670.1"/>
    </source>
</evidence>
<dbReference type="InterPro" id="IPR026838">
    <property type="entry name" value="YheC/D"/>
</dbReference>
<sequence length="448" mass="52318">MKGIRGRYGQNAILQKEPFIRGHLLEMQLFKEESFYDFFRRYDRFMIKPIFGPEEIVITKIEWGIYVETLQFQKQFVTVQEAYQYLIDKMLPKKFYILQEIPALSTKPFRSLFTYHRKSAVDSWKFVQKTAVDHSYSKSLFSLFQLRKLHSLLYYTANAIGTSFPNCQTVVIDIVQDRYGTFFLYDISLHERNSKWNQSITLLKKRSIRPFIPATDLCTPFTLFKFLKNYNQIILKPIVGQQGKGLLLVTKKNNRTFELRMLDETIDGLNLDQLLTYLNNHHLSQMEYLVQQGIPLVTIDDCPFDLRVITQLDHRDWVTSGMLCRVAVANYFITNRAQKLLSLEQAFNDAGIQADMQRCTDIIENLCNYVAQELASEQNGLTIIGFDIGIDRDGYLWVIEGNYAPSLSMFFGFENNDIHNRIKQLIRQNKKNRISAKGGNRNEIDCGK</sequence>
<dbReference type="RefSeq" id="WP_381479534.1">
    <property type="nucleotide sequence ID" value="NZ_JBHTLT010000003.1"/>
</dbReference>
<dbReference type="Pfam" id="PF14398">
    <property type="entry name" value="ATPgrasp_YheCD"/>
    <property type="match status" value="1"/>
</dbReference>
<reference evidence="2" key="1">
    <citation type="journal article" date="2019" name="Int. J. Syst. Evol. Microbiol.">
        <title>The Global Catalogue of Microorganisms (GCM) 10K type strain sequencing project: providing services to taxonomists for standard genome sequencing and annotation.</title>
        <authorList>
            <consortium name="The Broad Institute Genomics Platform"/>
            <consortium name="The Broad Institute Genome Sequencing Center for Infectious Disease"/>
            <person name="Wu L."/>
            <person name="Ma J."/>
        </authorList>
    </citation>
    <scope>NUCLEOTIDE SEQUENCE [LARGE SCALE GENOMIC DNA]</scope>
    <source>
        <strain evidence="2">CCUG 53915</strain>
    </source>
</reference>
<name>A0ABW3TSQ3_9BACL</name>
<dbReference type="Proteomes" id="UP001597231">
    <property type="component" value="Unassembled WGS sequence"/>
</dbReference>
<gene>
    <name evidence="1" type="ORF">ACFQ38_00770</name>
</gene>
<keyword evidence="2" id="KW-1185">Reference proteome</keyword>
<protein>
    <submittedName>
        <fullName evidence="1">YheC/YheD family protein</fullName>
    </submittedName>
</protein>
<proteinExistence type="predicted"/>
<accession>A0ABW3TSQ3</accession>
<dbReference type="SUPFAM" id="SSF56059">
    <property type="entry name" value="Glutathione synthetase ATP-binding domain-like"/>
    <property type="match status" value="1"/>
</dbReference>
<dbReference type="EMBL" id="JBHTLT010000003">
    <property type="protein sequence ID" value="MFD1203670.1"/>
    <property type="molecule type" value="Genomic_DNA"/>
</dbReference>
<evidence type="ECO:0000313" key="2">
    <source>
        <dbReference type="Proteomes" id="UP001597231"/>
    </source>
</evidence>